<dbReference type="FunFam" id="3.40.50.2300:FF:000574">
    <property type="entry name" value="Response regulator PleD"/>
    <property type="match status" value="1"/>
</dbReference>
<evidence type="ECO:0000256" key="2">
    <source>
        <dbReference type="ARBA" id="ARBA00034247"/>
    </source>
</evidence>
<dbReference type="AlphaFoldDB" id="A0A7W6JFW5"/>
<dbReference type="EMBL" id="JACIDM010000004">
    <property type="protein sequence ID" value="MBB4084430.1"/>
    <property type="molecule type" value="Genomic_DNA"/>
</dbReference>
<dbReference type="GO" id="GO:0052621">
    <property type="term" value="F:diguanylate cyclase activity"/>
    <property type="evidence" value="ECO:0007669"/>
    <property type="project" value="UniProtKB-EC"/>
</dbReference>
<dbReference type="Proteomes" id="UP000529946">
    <property type="component" value="Unassembled WGS sequence"/>
</dbReference>
<dbReference type="SUPFAM" id="SSF52172">
    <property type="entry name" value="CheY-like"/>
    <property type="match status" value="2"/>
</dbReference>
<feature type="modified residue" description="4-aspartylphosphate" evidence="3">
    <location>
        <position position="53"/>
    </location>
</feature>
<dbReference type="GO" id="GO:1902201">
    <property type="term" value="P:negative regulation of bacterial-type flagellum-dependent cell motility"/>
    <property type="evidence" value="ECO:0007669"/>
    <property type="project" value="TreeGrafter"/>
</dbReference>
<keyword evidence="3" id="KW-0597">Phosphoprotein</keyword>
<feature type="domain" description="Response regulatory" evidence="4">
    <location>
        <begin position="4"/>
        <end position="120"/>
    </location>
</feature>
<dbReference type="PANTHER" id="PTHR45138:SF9">
    <property type="entry name" value="DIGUANYLATE CYCLASE DGCM-RELATED"/>
    <property type="match status" value="1"/>
</dbReference>
<gene>
    <name evidence="6" type="ORF">GGR12_003320</name>
</gene>
<protein>
    <recommendedName>
        <fullName evidence="1">diguanylate cyclase</fullName>
        <ecNumber evidence="1">2.7.7.65</ecNumber>
    </recommendedName>
</protein>
<comment type="catalytic activity">
    <reaction evidence="2">
        <text>2 GTP = 3',3'-c-di-GMP + 2 diphosphate</text>
        <dbReference type="Rhea" id="RHEA:24898"/>
        <dbReference type="ChEBI" id="CHEBI:33019"/>
        <dbReference type="ChEBI" id="CHEBI:37565"/>
        <dbReference type="ChEBI" id="CHEBI:58805"/>
        <dbReference type="EC" id="2.7.7.65"/>
    </reaction>
</comment>
<evidence type="ECO:0000313" key="7">
    <source>
        <dbReference type="Proteomes" id="UP000529946"/>
    </source>
</evidence>
<feature type="domain" description="GGDEF" evidence="5">
    <location>
        <begin position="319"/>
        <end position="454"/>
    </location>
</feature>
<dbReference type="Pfam" id="PF00072">
    <property type="entry name" value="Response_reg"/>
    <property type="match status" value="2"/>
</dbReference>
<organism evidence="6 7">
    <name type="scientific">Brevundimonas lenta</name>
    <dbReference type="NCBI Taxonomy" id="424796"/>
    <lineage>
        <taxon>Bacteria</taxon>
        <taxon>Pseudomonadati</taxon>
        <taxon>Pseudomonadota</taxon>
        <taxon>Alphaproteobacteria</taxon>
        <taxon>Caulobacterales</taxon>
        <taxon>Caulobacteraceae</taxon>
        <taxon>Brevundimonas</taxon>
    </lineage>
</organism>
<name>A0A7W6JFW5_9CAUL</name>
<dbReference type="GO" id="GO:0043709">
    <property type="term" value="P:cell adhesion involved in single-species biofilm formation"/>
    <property type="evidence" value="ECO:0007669"/>
    <property type="project" value="TreeGrafter"/>
</dbReference>
<dbReference type="InterPro" id="IPR029787">
    <property type="entry name" value="Nucleotide_cyclase"/>
</dbReference>
<dbReference type="InterPro" id="IPR001789">
    <property type="entry name" value="Sig_transdc_resp-reg_receiver"/>
</dbReference>
<dbReference type="RefSeq" id="WP_183205951.1">
    <property type="nucleotide sequence ID" value="NZ_BAAAER010000001.1"/>
</dbReference>
<evidence type="ECO:0000256" key="3">
    <source>
        <dbReference type="PROSITE-ProRule" id="PRU00169"/>
    </source>
</evidence>
<dbReference type="InterPro" id="IPR000160">
    <property type="entry name" value="GGDEF_dom"/>
</dbReference>
<dbReference type="InterPro" id="IPR011006">
    <property type="entry name" value="CheY-like_superfamily"/>
</dbReference>
<evidence type="ECO:0000313" key="6">
    <source>
        <dbReference type="EMBL" id="MBB4084430.1"/>
    </source>
</evidence>
<sequence length="454" mass="49418">MTARVLVVDDVEANVRLLEAKLTLEYYDVLTAYDGQSALDIAGEERPDIILLDVMMPGMDGFETCRRLKSDPVTRHIPVILVTALDGREDKMRGLESGADDFVTKPIDDVILFARVKSLVRLKSVMDELREREESGRRFGVDTDGAGRLRGSGGRVLVVDDNALQAGKMVEQLSGEHRPVHEADPAAALIAARGPVDLMIVNITSESFDGLRFVAQARSTEASRRTPILAVVDPHDRPRLVKALELGVNDILPKPVDPDELDARARSQIKRKRYADFLKQKLDYSLEMAVTDALTGLHNRRYMAGQLQALVGRAGQGGDEVAVLVMDIDHFKAVNDGFGHDAGDEVLREFAVRLATNVRAIDLPCRLGGEEFVVVMPGATLEAATRVADRIRRDVAQQPFPIMGGAESLTITVSVGVAASLGTGDTPDALLKRADEGVYEAKARGRNQVIARAA</sequence>
<feature type="domain" description="Response regulatory" evidence="4">
    <location>
        <begin position="155"/>
        <end position="269"/>
    </location>
</feature>
<dbReference type="FunFam" id="3.30.70.270:FF:000001">
    <property type="entry name" value="Diguanylate cyclase domain protein"/>
    <property type="match status" value="1"/>
</dbReference>
<dbReference type="InterPro" id="IPR050469">
    <property type="entry name" value="Diguanylate_Cyclase"/>
</dbReference>
<reference evidence="6 7" key="1">
    <citation type="submission" date="2020-08" db="EMBL/GenBank/DDBJ databases">
        <title>Genomic Encyclopedia of Type Strains, Phase IV (KMG-IV): sequencing the most valuable type-strain genomes for metagenomic binning, comparative biology and taxonomic classification.</title>
        <authorList>
            <person name="Goeker M."/>
        </authorList>
    </citation>
    <scope>NUCLEOTIDE SEQUENCE [LARGE SCALE GENOMIC DNA]</scope>
    <source>
        <strain evidence="6 7">DSM 23960</strain>
    </source>
</reference>
<keyword evidence="6" id="KW-0548">Nucleotidyltransferase</keyword>
<dbReference type="NCBIfam" id="TIGR00254">
    <property type="entry name" value="GGDEF"/>
    <property type="match status" value="1"/>
</dbReference>
<dbReference type="InterPro" id="IPR043128">
    <property type="entry name" value="Rev_trsase/Diguanyl_cyclase"/>
</dbReference>
<evidence type="ECO:0000259" key="5">
    <source>
        <dbReference type="PROSITE" id="PS50887"/>
    </source>
</evidence>
<accession>A0A7W6JFW5</accession>
<dbReference type="SUPFAM" id="SSF55073">
    <property type="entry name" value="Nucleotide cyclase"/>
    <property type="match status" value="1"/>
</dbReference>
<dbReference type="CDD" id="cd17538">
    <property type="entry name" value="REC_D1_PleD-like"/>
    <property type="match status" value="1"/>
</dbReference>
<dbReference type="NCBIfam" id="NF007135">
    <property type="entry name" value="PRK09581.1"/>
    <property type="match status" value="1"/>
</dbReference>
<dbReference type="Gene3D" id="3.30.70.270">
    <property type="match status" value="1"/>
</dbReference>
<dbReference type="PROSITE" id="PS50110">
    <property type="entry name" value="RESPONSE_REGULATORY"/>
    <property type="match status" value="2"/>
</dbReference>
<evidence type="ECO:0000259" key="4">
    <source>
        <dbReference type="PROSITE" id="PS50110"/>
    </source>
</evidence>
<dbReference type="PROSITE" id="PS50887">
    <property type="entry name" value="GGDEF"/>
    <property type="match status" value="1"/>
</dbReference>
<dbReference type="Gene3D" id="3.40.50.2300">
    <property type="match status" value="1"/>
</dbReference>
<evidence type="ECO:0000256" key="1">
    <source>
        <dbReference type="ARBA" id="ARBA00012528"/>
    </source>
</evidence>
<dbReference type="GO" id="GO:0000160">
    <property type="term" value="P:phosphorelay signal transduction system"/>
    <property type="evidence" value="ECO:0007669"/>
    <property type="project" value="InterPro"/>
</dbReference>
<dbReference type="PANTHER" id="PTHR45138">
    <property type="entry name" value="REGULATORY COMPONENTS OF SENSORY TRANSDUCTION SYSTEM"/>
    <property type="match status" value="1"/>
</dbReference>
<dbReference type="SMART" id="SM00448">
    <property type="entry name" value="REC"/>
    <property type="match status" value="2"/>
</dbReference>
<keyword evidence="6" id="KW-0808">Transferase</keyword>
<dbReference type="EC" id="2.7.7.65" evidence="1"/>
<dbReference type="Pfam" id="PF00990">
    <property type="entry name" value="GGDEF"/>
    <property type="match status" value="1"/>
</dbReference>
<comment type="caution">
    <text evidence="3">Lacks conserved residue(s) required for the propagation of feature annotation.</text>
</comment>
<dbReference type="CDD" id="cd01949">
    <property type="entry name" value="GGDEF"/>
    <property type="match status" value="1"/>
</dbReference>
<proteinExistence type="predicted"/>
<comment type="caution">
    <text evidence="6">The sequence shown here is derived from an EMBL/GenBank/DDBJ whole genome shotgun (WGS) entry which is preliminary data.</text>
</comment>
<keyword evidence="7" id="KW-1185">Reference proteome</keyword>
<dbReference type="SMART" id="SM00267">
    <property type="entry name" value="GGDEF"/>
    <property type="match status" value="1"/>
</dbReference>
<dbReference type="GO" id="GO:0005886">
    <property type="term" value="C:plasma membrane"/>
    <property type="evidence" value="ECO:0007669"/>
    <property type="project" value="TreeGrafter"/>
</dbReference>